<keyword evidence="4" id="KW-0802">TPR repeat</keyword>
<dbReference type="PANTHER" id="PTHR15574">
    <property type="entry name" value="WD REPEAT DOMAIN-CONTAINING FAMILY"/>
    <property type="match status" value="1"/>
</dbReference>
<protein>
    <recommendedName>
        <fullName evidence="7">WD and tetratricopeptide repeats protein 1</fullName>
    </recommendedName>
</protein>
<dbReference type="Gene3D" id="2.130.10.10">
    <property type="entry name" value="YVTN repeat-like/Quinoprotein amine dehydrogenase"/>
    <property type="match status" value="2"/>
</dbReference>
<dbReference type="EMBL" id="CP012524">
    <property type="protein sequence ID" value="ALC42227.1"/>
    <property type="molecule type" value="Genomic_DNA"/>
</dbReference>
<keyword evidence="2" id="KW-0677">Repeat</keyword>
<dbReference type="PANTHER" id="PTHR15574:SF40">
    <property type="entry name" value="WD AND TETRATRICOPEPTIDE REPEATS PROTEIN 1"/>
    <property type="match status" value="1"/>
</dbReference>
<keyword evidence="1 3" id="KW-0853">WD repeat</keyword>
<dbReference type="OrthoDB" id="4869960at2759"/>
<organism evidence="5 6">
    <name type="scientific">Drosophila busckii</name>
    <name type="common">Fruit fly</name>
    <dbReference type="NCBI Taxonomy" id="30019"/>
    <lineage>
        <taxon>Eukaryota</taxon>
        <taxon>Metazoa</taxon>
        <taxon>Ecdysozoa</taxon>
        <taxon>Arthropoda</taxon>
        <taxon>Hexapoda</taxon>
        <taxon>Insecta</taxon>
        <taxon>Pterygota</taxon>
        <taxon>Neoptera</taxon>
        <taxon>Endopterygota</taxon>
        <taxon>Diptera</taxon>
        <taxon>Brachycera</taxon>
        <taxon>Muscomorpha</taxon>
        <taxon>Ephydroidea</taxon>
        <taxon>Drosophilidae</taxon>
        <taxon>Drosophila</taxon>
    </lineage>
</organism>
<dbReference type="InterPro" id="IPR045151">
    <property type="entry name" value="DCAF8"/>
</dbReference>
<feature type="repeat" description="WD" evidence="3">
    <location>
        <begin position="71"/>
        <end position="103"/>
    </location>
</feature>
<evidence type="ECO:0000256" key="2">
    <source>
        <dbReference type="ARBA" id="ARBA00022737"/>
    </source>
</evidence>
<dbReference type="STRING" id="30019.A0A0M4EE03"/>
<feature type="repeat" description="TPR" evidence="4">
    <location>
        <begin position="363"/>
        <end position="396"/>
    </location>
</feature>
<dbReference type="InterPro" id="IPR011990">
    <property type="entry name" value="TPR-like_helical_dom_sf"/>
</dbReference>
<gene>
    <name evidence="5" type="ORF">Dbus_chr2Rg1806</name>
</gene>
<dbReference type="GO" id="GO:0005737">
    <property type="term" value="C:cytoplasm"/>
    <property type="evidence" value="ECO:0007669"/>
    <property type="project" value="TreeGrafter"/>
</dbReference>
<dbReference type="PROSITE" id="PS50082">
    <property type="entry name" value="WD_REPEATS_2"/>
    <property type="match status" value="2"/>
</dbReference>
<dbReference type="Pfam" id="PF14559">
    <property type="entry name" value="TPR_19"/>
    <property type="match status" value="1"/>
</dbReference>
<feature type="repeat" description="WD" evidence="3">
    <location>
        <begin position="568"/>
        <end position="600"/>
    </location>
</feature>
<sequence>MWSDVPEPQSSYKYSRSSRYQRHESGERIPLNATALHWQRQQFGCDVDEQLRRRLLASPAYVDRLEREAVLTGHEGCVNCLEWTDDGLLLASGSDDSCVMIWDPFRKRRVHALHTKHLGNIFSVKFLPRHNNSIVATCGADKYIYVYDVNHDNETLFSCSCHTLRVKRLATAPDSPYIFWSAGEDGSILQLDMREPHNCREEQQSQACGVRLISLSTQVEFTTEAKCLAINPRRTEYLAVGANDPYARVFDRRMLPHAASTCVTYYAPGQVVKNLSRRISHESRTVTYLTFNSYNATELLVNMGSEHVYRYDLHHANPPVFYQLPAFTATQAESLNEVEQQPSPVEGKPLKSSHKRRALPANIEQHKKLGNEFLEQGKLLAAIDEYSMALAAYPQGEVLYLNRATALMRRDWFGDIYAALRDCHEALRLDPGYVKAHFRLARALNELKRPQEADKCLKELIERFPSFAKNHGVLMLNKDIREMLMQSTKNNEETSLQERSCLYLTNTEYALRGSAKDYKQRYVGHCNTTTDIKEANYLGVNGEFIAAGSDDGNFYIWEGDTAKIRAIYRGDRAIVNCIQPHPSICMLATSGIDHDIKIWSPCAPSPEERPHLIKDITHSVETNQNQMRTDPFDLNPRNANCFNN</sequence>
<dbReference type="InterPro" id="IPR019734">
    <property type="entry name" value="TPR_rpt"/>
</dbReference>
<dbReference type="Pfam" id="PF00400">
    <property type="entry name" value="WD40"/>
    <property type="match status" value="5"/>
</dbReference>
<evidence type="ECO:0008006" key="7">
    <source>
        <dbReference type="Google" id="ProtNLM"/>
    </source>
</evidence>
<dbReference type="SMART" id="SM00028">
    <property type="entry name" value="TPR"/>
    <property type="match status" value="3"/>
</dbReference>
<dbReference type="PROSITE" id="PS50005">
    <property type="entry name" value="TPR"/>
    <property type="match status" value="1"/>
</dbReference>
<dbReference type="OMA" id="YKQRYVG"/>
<dbReference type="InterPro" id="IPR015943">
    <property type="entry name" value="WD40/YVTN_repeat-like_dom_sf"/>
</dbReference>
<keyword evidence="6" id="KW-1185">Reference proteome</keyword>
<dbReference type="SUPFAM" id="SSF50978">
    <property type="entry name" value="WD40 repeat-like"/>
    <property type="match status" value="1"/>
</dbReference>
<reference evidence="5 6" key="1">
    <citation type="submission" date="2015-08" db="EMBL/GenBank/DDBJ databases">
        <title>Ancestral chromatin configuration constrains chromatin evolution on differentiating sex chromosomes in Drosophila.</title>
        <authorList>
            <person name="Zhou Q."/>
            <person name="Bachtrog D."/>
        </authorList>
    </citation>
    <scope>NUCLEOTIDE SEQUENCE [LARGE SCALE GENOMIC DNA]</scope>
    <source>
        <tissue evidence="5">Whole larvae</tissue>
    </source>
</reference>
<dbReference type="Gene3D" id="1.25.40.10">
    <property type="entry name" value="Tetratricopeptide repeat domain"/>
    <property type="match status" value="1"/>
</dbReference>
<dbReference type="GO" id="GO:0045717">
    <property type="term" value="P:negative regulation of fatty acid biosynthetic process"/>
    <property type="evidence" value="ECO:0007669"/>
    <property type="project" value="TreeGrafter"/>
</dbReference>
<dbReference type="SMART" id="SM00320">
    <property type="entry name" value="WD40"/>
    <property type="match status" value="6"/>
</dbReference>
<dbReference type="Proteomes" id="UP000494163">
    <property type="component" value="Chromosome 2R"/>
</dbReference>
<proteinExistence type="predicted"/>
<evidence type="ECO:0000256" key="1">
    <source>
        <dbReference type="ARBA" id="ARBA00022574"/>
    </source>
</evidence>
<accession>A0A0M4EE03</accession>
<dbReference type="AlphaFoldDB" id="A0A0M4EE03"/>
<evidence type="ECO:0000256" key="4">
    <source>
        <dbReference type="PROSITE-ProRule" id="PRU00339"/>
    </source>
</evidence>
<dbReference type="InterPro" id="IPR001680">
    <property type="entry name" value="WD40_rpt"/>
</dbReference>
<evidence type="ECO:0000313" key="5">
    <source>
        <dbReference type="EMBL" id="ALC42227.1"/>
    </source>
</evidence>
<dbReference type="PROSITE" id="PS50294">
    <property type="entry name" value="WD_REPEATS_REGION"/>
    <property type="match status" value="1"/>
</dbReference>
<evidence type="ECO:0000256" key="3">
    <source>
        <dbReference type="PROSITE-ProRule" id="PRU00221"/>
    </source>
</evidence>
<dbReference type="SUPFAM" id="SSF48452">
    <property type="entry name" value="TPR-like"/>
    <property type="match status" value="1"/>
</dbReference>
<dbReference type="GO" id="GO:0080008">
    <property type="term" value="C:Cul4-RING E3 ubiquitin ligase complex"/>
    <property type="evidence" value="ECO:0007669"/>
    <property type="project" value="TreeGrafter"/>
</dbReference>
<name>A0A0M4EE03_DROBS</name>
<dbReference type="InterPro" id="IPR036322">
    <property type="entry name" value="WD40_repeat_dom_sf"/>
</dbReference>
<evidence type="ECO:0000313" key="6">
    <source>
        <dbReference type="Proteomes" id="UP000494163"/>
    </source>
</evidence>